<evidence type="ECO:0000313" key="2">
    <source>
        <dbReference type="Proteomes" id="UP000225740"/>
    </source>
</evidence>
<protein>
    <submittedName>
        <fullName evidence="1">Uncharacterized protein</fullName>
    </submittedName>
</protein>
<keyword evidence="2" id="KW-1185">Reference proteome</keyword>
<name>A0A2G1W979_9BACT</name>
<dbReference type="AlphaFoldDB" id="A0A2G1W979"/>
<evidence type="ECO:0000313" key="1">
    <source>
        <dbReference type="EMBL" id="PHQ35605.1"/>
    </source>
</evidence>
<sequence>MMMPSKSGTESGQIEKPRGALTWLLRRRHACPSIAGTHSGVNLVAAPRGDFFRRVSALSCLHPF</sequence>
<dbReference type="EMBL" id="NIZW01000006">
    <property type="protein sequence ID" value="PHQ35605.1"/>
    <property type="molecule type" value="Genomic_DNA"/>
</dbReference>
<comment type="caution">
    <text evidence="1">The sequence shown here is derived from an EMBL/GenBank/DDBJ whole genome shotgun (WGS) entry which is preliminary data.</text>
</comment>
<dbReference type="Proteomes" id="UP000225740">
    <property type="component" value="Unassembled WGS sequence"/>
</dbReference>
<reference evidence="1 2" key="1">
    <citation type="submission" date="2017-06" db="EMBL/GenBank/DDBJ databases">
        <title>Description of Rhodopirellula bahusiensis sp. nov.</title>
        <authorList>
            <person name="Kizina J."/>
            <person name="Harder J."/>
        </authorList>
    </citation>
    <scope>NUCLEOTIDE SEQUENCE [LARGE SCALE GENOMIC DNA]</scope>
    <source>
        <strain evidence="1 2">SWK21</strain>
    </source>
</reference>
<accession>A0A2G1W979</accession>
<gene>
    <name evidence="1" type="ORF">CEE69_08225</name>
</gene>
<proteinExistence type="predicted"/>
<organism evidence="1 2">
    <name type="scientific">Rhodopirellula bahusiensis</name>
    <dbReference type="NCBI Taxonomy" id="2014065"/>
    <lineage>
        <taxon>Bacteria</taxon>
        <taxon>Pseudomonadati</taxon>
        <taxon>Planctomycetota</taxon>
        <taxon>Planctomycetia</taxon>
        <taxon>Pirellulales</taxon>
        <taxon>Pirellulaceae</taxon>
        <taxon>Rhodopirellula</taxon>
    </lineage>
</organism>